<feature type="active site" evidence="11">
    <location>
        <position position="168"/>
    </location>
</feature>
<dbReference type="InterPro" id="IPR044068">
    <property type="entry name" value="CB"/>
</dbReference>
<dbReference type="RefSeq" id="WP_309654137.1">
    <property type="nucleotide sequence ID" value="NZ_JARWAK010000021.1"/>
</dbReference>
<gene>
    <name evidence="11 14" type="primary">xerD</name>
    <name evidence="14" type="ORF">QC818_17370</name>
</gene>
<evidence type="ECO:0000256" key="7">
    <source>
        <dbReference type="ARBA" id="ARBA00022908"/>
    </source>
</evidence>
<feature type="active site" evidence="11">
    <location>
        <position position="144"/>
    </location>
</feature>
<dbReference type="PROSITE" id="PS51900">
    <property type="entry name" value="CB"/>
    <property type="match status" value="1"/>
</dbReference>
<dbReference type="HAMAP" id="MF_01808">
    <property type="entry name" value="Recomb_XerC_XerD"/>
    <property type="match status" value="1"/>
</dbReference>
<evidence type="ECO:0000313" key="14">
    <source>
        <dbReference type="EMBL" id="MDR5868557.1"/>
    </source>
</evidence>
<sequence length="293" mass="32760">MHLIEACLDDLWLGQGASDNTLAAYRRDLMAWAARLEARGESLLAPGSEALADWLDERREAGYRLRSNARLLSSLRRFYRWALAEGRLDRDPLAEVRLPRVRPSLPDTLEEGEVERLLAAPDLDTALGLRDRAMLEVLYGAGLRVSELVGLTTDALNLRQGVVRVRGKGDKERLVPLGEEALHWLSRYLRTARGALMRDPSRPALFPGRGDACLTRQAFWHRIKAHALAAGIDRPLSPHTLRHAFATHLLNHGANLRVVQLLLGHSDLSTTQIYTHVAQARLEALHADHHPRG</sequence>
<feature type="domain" description="Core-binding (CB)" evidence="13">
    <location>
        <begin position="1"/>
        <end position="83"/>
    </location>
</feature>
<comment type="subcellular location">
    <subcellularLocation>
        <location evidence="1 11">Cytoplasm</location>
    </subcellularLocation>
</comment>
<evidence type="ECO:0000256" key="3">
    <source>
        <dbReference type="ARBA" id="ARBA00015810"/>
    </source>
</evidence>
<comment type="caution">
    <text evidence="14">The sequence shown here is derived from an EMBL/GenBank/DDBJ whole genome shotgun (WGS) entry which is preliminary data.</text>
</comment>
<feature type="active site" evidence="11">
    <location>
        <position position="265"/>
    </location>
</feature>
<dbReference type="EMBL" id="JARWAK010000021">
    <property type="protein sequence ID" value="MDR5868557.1"/>
    <property type="molecule type" value="Genomic_DNA"/>
</dbReference>
<dbReference type="NCBIfam" id="TIGR02225">
    <property type="entry name" value="recomb_XerD"/>
    <property type="match status" value="1"/>
</dbReference>
<evidence type="ECO:0000256" key="6">
    <source>
        <dbReference type="ARBA" id="ARBA00022829"/>
    </source>
</evidence>
<evidence type="ECO:0000256" key="2">
    <source>
        <dbReference type="ARBA" id="ARBA00010450"/>
    </source>
</evidence>
<evidence type="ECO:0000313" key="15">
    <source>
        <dbReference type="Proteomes" id="UP001264519"/>
    </source>
</evidence>
<evidence type="ECO:0000256" key="10">
    <source>
        <dbReference type="ARBA" id="ARBA00023306"/>
    </source>
</evidence>
<dbReference type="Pfam" id="PF02899">
    <property type="entry name" value="Phage_int_SAM_1"/>
    <property type="match status" value="1"/>
</dbReference>
<dbReference type="Gene3D" id="1.10.150.130">
    <property type="match status" value="1"/>
</dbReference>
<dbReference type="InterPro" id="IPR002104">
    <property type="entry name" value="Integrase_catalytic"/>
</dbReference>
<dbReference type="Proteomes" id="UP001264519">
    <property type="component" value="Unassembled WGS sequence"/>
</dbReference>
<evidence type="ECO:0000259" key="13">
    <source>
        <dbReference type="PROSITE" id="PS51900"/>
    </source>
</evidence>
<dbReference type="PROSITE" id="PS51898">
    <property type="entry name" value="TYR_RECOMBINASE"/>
    <property type="match status" value="1"/>
</dbReference>
<evidence type="ECO:0000259" key="12">
    <source>
        <dbReference type="PROSITE" id="PS51898"/>
    </source>
</evidence>
<keyword evidence="10 11" id="KW-0131">Cell cycle</keyword>
<dbReference type="Gene3D" id="1.10.443.10">
    <property type="entry name" value="Intergrase catalytic core"/>
    <property type="match status" value="1"/>
</dbReference>
<reference evidence="14 15" key="1">
    <citation type="submission" date="2023-04" db="EMBL/GenBank/DDBJ databases">
        <title>A long-awaited taxogenomic arrangement of the family Halomonadaceae.</title>
        <authorList>
            <person name="De La Haba R."/>
            <person name="Chuvochina M."/>
            <person name="Wittouck S."/>
            <person name="Arahal D.R."/>
            <person name="Sanchez-Porro C."/>
            <person name="Hugenholtz P."/>
            <person name="Ventosa A."/>
        </authorList>
    </citation>
    <scope>NUCLEOTIDE SEQUENCE [LARGE SCALE GENOMIC DNA]</scope>
    <source>
        <strain evidence="14 15">DSM 23530</strain>
    </source>
</reference>
<comment type="subunit">
    <text evidence="11">Forms a cyclic heterotetrameric complex composed of two molecules of XerC and two molecules of XerD.</text>
</comment>
<accession>A0ABU1G7S5</accession>
<dbReference type="NCBIfam" id="NF001399">
    <property type="entry name" value="PRK00283.1"/>
    <property type="match status" value="1"/>
</dbReference>
<feature type="domain" description="Tyr recombinase" evidence="12">
    <location>
        <begin position="104"/>
        <end position="287"/>
    </location>
</feature>
<dbReference type="InterPro" id="IPR004107">
    <property type="entry name" value="Integrase_SAM-like_N"/>
</dbReference>
<dbReference type="PANTHER" id="PTHR30349">
    <property type="entry name" value="PHAGE INTEGRASE-RELATED"/>
    <property type="match status" value="1"/>
</dbReference>
<evidence type="ECO:0000256" key="5">
    <source>
        <dbReference type="ARBA" id="ARBA00022618"/>
    </source>
</evidence>
<proteinExistence type="inferred from homology"/>
<dbReference type="Pfam" id="PF00589">
    <property type="entry name" value="Phage_integrase"/>
    <property type="match status" value="1"/>
</dbReference>
<dbReference type="InterPro" id="IPR011010">
    <property type="entry name" value="DNA_brk_join_enz"/>
</dbReference>
<keyword evidence="7 11" id="KW-0229">DNA integration</keyword>
<keyword evidence="6 11" id="KW-0159">Chromosome partition</keyword>
<evidence type="ECO:0000256" key="11">
    <source>
        <dbReference type="HAMAP-Rule" id="MF_01807"/>
    </source>
</evidence>
<evidence type="ECO:0000256" key="9">
    <source>
        <dbReference type="ARBA" id="ARBA00023172"/>
    </source>
</evidence>
<dbReference type="SUPFAM" id="SSF56349">
    <property type="entry name" value="DNA breaking-rejoining enzymes"/>
    <property type="match status" value="1"/>
</dbReference>
<dbReference type="InterPro" id="IPR011932">
    <property type="entry name" value="Recomb_XerD"/>
</dbReference>
<dbReference type="HAMAP" id="MF_01807">
    <property type="entry name" value="Recomb_XerD"/>
    <property type="match status" value="1"/>
</dbReference>
<keyword evidence="15" id="KW-1185">Reference proteome</keyword>
<keyword evidence="9 11" id="KW-0233">DNA recombination</keyword>
<dbReference type="SUPFAM" id="SSF47823">
    <property type="entry name" value="lambda integrase-like, N-terminal domain"/>
    <property type="match status" value="1"/>
</dbReference>
<keyword evidence="5 11" id="KW-0132">Cell division</keyword>
<name>A0ABU1G7S5_9GAMM</name>
<dbReference type="InterPro" id="IPR010998">
    <property type="entry name" value="Integrase_recombinase_N"/>
</dbReference>
<dbReference type="CDD" id="cd00798">
    <property type="entry name" value="INT_XerDC_C"/>
    <property type="match status" value="1"/>
</dbReference>
<comment type="similarity">
    <text evidence="2 11">Belongs to the 'phage' integrase family. XerD subfamily.</text>
</comment>
<keyword evidence="4 11" id="KW-0963">Cytoplasm</keyword>
<evidence type="ECO:0000256" key="8">
    <source>
        <dbReference type="ARBA" id="ARBA00023125"/>
    </source>
</evidence>
<dbReference type="InterPro" id="IPR023009">
    <property type="entry name" value="Tyrosine_recombinase_XerC/XerD"/>
</dbReference>
<protein>
    <recommendedName>
        <fullName evidence="3 11">Tyrosine recombinase XerD</fullName>
    </recommendedName>
</protein>
<dbReference type="PANTHER" id="PTHR30349:SF90">
    <property type="entry name" value="TYROSINE RECOMBINASE XERD"/>
    <property type="match status" value="1"/>
</dbReference>
<feature type="active site" description="O-(3'-phospho-DNA)-tyrosine intermediate" evidence="11">
    <location>
        <position position="274"/>
    </location>
</feature>
<dbReference type="InterPro" id="IPR013762">
    <property type="entry name" value="Integrase-like_cat_sf"/>
</dbReference>
<feature type="active site" evidence="11">
    <location>
        <position position="242"/>
    </location>
</feature>
<keyword evidence="8 11" id="KW-0238">DNA-binding</keyword>
<evidence type="ECO:0000256" key="1">
    <source>
        <dbReference type="ARBA" id="ARBA00004496"/>
    </source>
</evidence>
<organism evidence="14 15">
    <name type="scientific">Halomonas koreensis</name>
    <dbReference type="NCBI Taxonomy" id="245385"/>
    <lineage>
        <taxon>Bacteria</taxon>
        <taxon>Pseudomonadati</taxon>
        <taxon>Pseudomonadota</taxon>
        <taxon>Gammaproteobacteria</taxon>
        <taxon>Oceanospirillales</taxon>
        <taxon>Halomonadaceae</taxon>
        <taxon>Halomonas</taxon>
    </lineage>
</organism>
<feature type="active site" evidence="11">
    <location>
        <position position="239"/>
    </location>
</feature>
<dbReference type="InterPro" id="IPR050090">
    <property type="entry name" value="Tyrosine_recombinase_XerCD"/>
</dbReference>
<comment type="function">
    <text evidence="11">Site-specific tyrosine recombinase, which acts by catalyzing the cutting and rejoining of the recombining DNA molecules. The XerC-XerD complex is essential to convert dimers of the bacterial chromosome into monomers to permit their segregation at cell division. It also contributes to the segregational stability of plasmids.</text>
</comment>
<evidence type="ECO:0000256" key="4">
    <source>
        <dbReference type="ARBA" id="ARBA00022490"/>
    </source>
</evidence>